<feature type="compositionally biased region" description="Basic and acidic residues" evidence="1">
    <location>
        <begin position="151"/>
        <end position="166"/>
    </location>
</feature>
<feature type="region of interest" description="Disordered" evidence="1">
    <location>
        <begin position="395"/>
        <end position="487"/>
    </location>
</feature>
<protein>
    <submittedName>
        <fullName evidence="2">Uncharacterized protein</fullName>
    </submittedName>
</protein>
<feature type="compositionally biased region" description="Polar residues" evidence="1">
    <location>
        <begin position="230"/>
        <end position="240"/>
    </location>
</feature>
<feature type="compositionally biased region" description="Basic and acidic residues" evidence="1">
    <location>
        <begin position="119"/>
        <end position="138"/>
    </location>
</feature>
<comment type="caution">
    <text evidence="2">The sequence shown here is derived from an EMBL/GenBank/DDBJ whole genome shotgun (WGS) entry which is preliminary data.</text>
</comment>
<sequence length="522" mass="58793">MRIEIWTLQLFSYKIITIHHHHSTSIASNIITHFSNHHLAINQIHTGARSTMTGIFRKGFTFRRRKTESPPPRPTISQPSEEDLDLEKEERDACMRYLRAKVAEREQRVGKYGKTWDGMGKERTRHSTEQQQHDENGRDSGSLISNLNLPPREESNLFDSASRREGVSGSSPSAQVSPHGVGHPVAPQAEGSASEPFGSSPLQVEQMARRPSILQERPVHEFQDDPLAASGTSDEPQATHGNHIPGSPNDKRKDTDTRPAQDAVCKPKVDSVIDYKLMIREINDSSYPQIVKTNLAIELVGLLQEFKAEAIQEKDDSVDEMQVVIDRWEMVHRQQRTSSTNVTPLHPNQELIDGLESFSENPMTKYVIAQLKRDKETTKEARKLLRKLENERKLSEGETLVEDKGRAANSTGTANSEEAGKSRNASQAAKDSQSWATRTMSGFRKSNPEKNKGRRSVTDPTLFENQNEQLPAPQTPEATPESPVVWPEFRRPSRLSRLANKLSNYDMSGWDKGLANPAPYFR</sequence>
<organism evidence="2 3">
    <name type="scientific">Oculimacula yallundae</name>
    <dbReference type="NCBI Taxonomy" id="86028"/>
    <lineage>
        <taxon>Eukaryota</taxon>
        <taxon>Fungi</taxon>
        <taxon>Dikarya</taxon>
        <taxon>Ascomycota</taxon>
        <taxon>Pezizomycotina</taxon>
        <taxon>Leotiomycetes</taxon>
        <taxon>Helotiales</taxon>
        <taxon>Ploettnerulaceae</taxon>
        <taxon>Oculimacula</taxon>
    </lineage>
</organism>
<dbReference type="EMBL" id="JAZHXI010000018">
    <property type="protein sequence ID" value="KAL2061948.1"/>
    <property type="molecule type" value="Genomic_DNA"/>
</dbReference>
<name>A0ABR4BWD5_9HELO</name>
<evidence type="ECO:0000256" key="1">
    <source>
        <dbReference type="SAM" id="MobiDB-lite"/>
    </source>
</evidence>
<feature type="compositionally biased region" description="Polar residues" evidence="1">
    <location>
        <begin position="423"/>
        <end position="440"/>
    </location>
</feature>
<proteinExistence type="predicted"/>
<evidence type="ECO:0000313" key="3">
    <source>
        <dbReference type="Proteomes" id="UP001595075"/>
    </source>
</evidence>
<gene>
    <name evidence="2" type="ORF">VTL71DRAFT_7326</name>
</gene>
<feature type="compositionally biased region" description="Basic and acidic residues" evidence="1">
    <location>
        <begin position="395"/>
        <end position="406"/>
    </location>
</feature>
<dbReference type="Proteomes" id="UP001595075">
    <property type="component" value="Unassembled WGS sequence"/>
</dbReference>
<keyword evidence="3" id="KW-1185">Reference proteome</keyword>
<feature type="compositionally biased region" description="Basic and acidic residues" evidence="1">
    <location>
        <begin position="249"/>
        <end position="264"/>
    </location>
</feature>
<feature type="region of interest" description="Disordered" evidence="1">
    <location>
        <begin position="61"/>
        <end position="88"/>
    </location>
</feature>
<feature type="region of interest" description="Disordered" evidence="1">
    <location>
        <begin position="225"/>
        <end position="264"/>
    </location>
</feature>
<reference evidence="2 3" key="1">
    <citation type="journal article" date="2024" name="Commun. Biol.">
        <title>Comparative genomic analysis of thermophilic fungi reveals convergent evolutionary adaptations and gene losses.</title>
        <authorList>
            <person name="Steindorff A.S."/>
            <person name="Aguilar-Pontes M.V."/>
            <person name="Robinson A.J."/>
            <person name="Andreopoulos B."/>
            <person name="LaButti K."/>
            <person name="Kuo A."/>
            <person name="Mondo S."/>
            <person name="Riley R."/>
            <person name="Otillar R."/>
            <person name="Haridas S."/>
            <person name="Lipzen A."/>
            <person name="Grimwood J."/>
            <person name="Schmutz J."/>
            <person name="Clum A."/>
            <person name="Reid I.D."/>
            <person name="Moisan M.C."/>
            <person name="Butler G."/>
            <person name="Nguyen T.T.M."/>
            <person name="Dewar K."/>
            <person name="Conant G."/>
            <person name="Drula E."/>
            <person name="Henrissat B."/>
            <person name="Hansel C."/>
            <person name="Singer S."/>
            <person name="Hutchinson M.I."/>
            <person name="de Vries R.P."/>
            <person name="Natvig D.O."/>
            <person name="Powell A.J."/>
            <person name="Tsang A."/>
            <person name="Grigoriev I.V."/>
        </authorList>
    </citation>
    <scope>NUCLEOTIDE SEQUENCE [LARGE SCALE GENOMIC DNA]</scope>
    <source>
        <strain evidence="2 3">CBS 494.80</strain>
    </source>
</reference>
<feature type="region of interest" description="Disordered" evidence="1">
    <location>
        <begin position="113"/>
        <end position="201"/>
    </location>
</feature>
<evidence type="ECO:0000313" key="2">
    <source>
        <dbReference type="EMBL" id="KAL2061948.1"/>
    </source>
</evidence>
<accession>A0ABR4BWD5</accession>